<dbReference type="Gene3D" id="1.10.1470.10">
    <property type="entry name" value="YjbJ"/>
    <property type="match status" value="1"/>
</dbReference>
<dbReference type="EMBL" id="LZJS01000062">
    <property type="protein sequence ID" value="OBH62809.1"/>
    <property type="molecule type" value="Genomic_DNA"/>
</dbReference>
<comment type="caution">
    <text evidence="4">The sequence shown here is derived from an EMBL/GenBank/DDBJ whole genome shotgun (WGS) entry which is preliminary data.</text>
</comment>
<accession>A0A1A2SF61</accession>
<evidence type="ECO:0000256" key="1">
    <source>
        <dbReference type="ARBA" id="ARBA00009129"/>
    </source>
</evidence>
<feature type="compositionally biased region" description="Basic and acidic residues" evidence="2">
    <location>
        <begin position="33"/>
        <end position="56"/>
    </location>
</feature>
<evidence type="ECO:0000313" key="5">
    <source>
        <dbReference type="Proteomes" id="UP000093861"/>
    </source>
</evidence>
<dbReference type="InterPro" id="IPR036629">
    <property type="entry name" value="YjbJ_sf"/>
</dbReference>
<organism evidence="4 5">
    <name type="scientific">Mycobacterium colombiense</name>
    <dbReference type="NCBI Taxonomy" id="339268"/>
    <lineage>
        <taxon>Bacteria</taxon>
        <taxon>Bacillati</taxon>
        <taxon>Actinomycetota</taxon>
        <taxon>Actinomycetes</taxon>
        <taxon>Mycobacteriales</taxon>
        <taxon>Mycobacteriaceae</taxon>
        <taxon>Mycobacterium</taxon>
        <taxon>Mycobacterium avium complex (MAC)</taxon>
    </lineage>
</organism>
<comment type="similarity">
    <text evidence="1">Belongs to the UPF0337 (CsbD) family.</text>
</comment>
<evidence type="ECO:0000259" key="3">
    <source>
        <dbReference type="Pfam" id="PF05532"/>
    </source>
</evidence>
<evidence type="ECO:0000313" key="4">
    <source>
        <dbReference type="EMBL" id="OBH62809.1"/>
    </source>
</evidence>
<dbReference type="RefSeq" id="WP_064951143.1">
    <property type="nucleotide sequence ID" value="NZ_LZJS01000062.1"/>
</dbReference>
<gene>
    <name evidence="4" type="ORF">A5685_22795</name>
</gene>
<dbReference type="SUPFAM" id="SSF69047">
    <property type="entry name" value="Hypothetical protein YjbJ"/>
    <property type="match status" value="1"/>
</dbReference>
<dbReference type="InterPro" id="IPR008462">
    <property type="entry name" value="CsbD"/>
</dbReference>
<dbReference type="AlphaFoldDB" id="A0A1A2SF61"/>
<reference evidence="4 5" key="1">
    <citation type="submission" date="2016-06" db="EMBL/GenBank/DDBJ databases">
        <authorList>
            <person name="Kjaerup R.B."/>
            <person name="Dalgaard T.S."/>
            <person name="Juul-Madsen H.R."/>
        </authorList>
    </citation>
    <scope>NUCLEOTIDE SEQUENCE [LARGE SCALE GENOMIC DNA]</scope>
    <source>
        <strain evidence="4 5">E2464</strain>
    </source>
</reference>
<name>A0A1A2SF61_9MYCO</name>
<sequence length="66" mass="7394">MSAADKARNKVRQVTGKLKAATGRATNDPTLEAEGRADQRAGHLRDAGEKVKDAFRPRRPRRRRQV</sequence>
<protein>
    <submittedName>
        <fullName evidence="4">General stress protein CsbD</fullName>
    </submittedName>
</protein>
<evidence type="ECO:0000256" key="2">
    <source>
        <dbReference type="SAM" id="MobiDB-lite"/>
    </source>
</evidence>
<feature type="domain" description="CsbD-like" evidence="3">
    <location>
        <begin position="5"/>
        <end position="56"/>
    </location>
</feature>
<dbReference type="Proteomes" id="UP000093861">
    <property type="component" value="Unassembled WGS sequence"/>
</dbReference>
<feature type="region of interest" description="Disordered" evidence="2">
    <location>
        <begin position="1"/>
        <end position="66"/>
    </location>
</feature>
<dbReference type="Pfam" id="PF05532">
    <property type="entry name" value="CsbD"/>
    <property type="match status" value="1"/>
</dbReference>
<proteinExistence type="inferred from homology"/>
<feature type="compositionally biased region" description="Basic residues" evidence="2">
    <location>
        <begin position="57"/>
        <end position="66"/>
    </location>
</feature>